<keyword evidence="1" id="KW-1133">Transmembrane helix</keyword>
<proteinExistence type="predicted"/>
<reference evidence="2" key="1">
    <citation type="submission" date="2022-11" db="EMBL/GenBank/DDBJ databases">
        <authorList>
            <person name="Mifsud CO J."/>
            <person name="Holmes C E."/>
            <person name="Gallagher V R."/>
            <person name="Geoghegan L J."/>
        </authorList>
    </citation>
    <scope>NUCLEOTIDE SEQUENCE</scope>
</reference>
<sequence>MSEQPPAPNSSVPKTMSSTITFQESKIASSSADLLTLFQSNSAARSDSSNQWTIDVFPNMVPILMLVMLTALGHANKVDHRDHSKASVATICMYYMTVVYGFFLLNDIYVRPASSAHARSWKEVSWKKDFVKFLLTLPVPEFLVPVLQQFKSFTTDRTKNVFFIPSAAGYDHNVFFGRTFPLSMFAAIHDCTATLPGNSTRIQVLQDLYSRVLYSITAPAFTCLIPDLIGISIDQTTATTANYVNSKLYQVFTAVFNPVLFRDFQRRTSLAALSFQPLTFPSAQINAYDVMFSATSANLRELKVVLQAVSSLLSDVSGAKSNLQQVIDQSSGAAIIKHGYSTYALPTWIHGQNTGKVALFQAITLQSLVTDETRAQDISFLQRPDAAPTAATVPRDVIYAATAAPETAVNIPANHQITRFLPFDLCLSEDAPNSFPRYDNQDLVHFNEEIHSTPSVLVLDTDGDLTITAHLATLTGKIIESFELDGTTIEMPDASKSLGMQNCLFADSAIAYKYVVPGTSVRARAANSISTVLNRAPPNNRPRLPFSSFLYDRTKVMLPRFNHHIVENNVANLPGFTVKQPVNQVKYAQSFLGSRTVDSSDNTDALDAVPGMIEHRIILWSPYSYTPFESDDLPIPDLSASRHYFLSNLRTIFGTDFKLVQLKHPYEAMPVV</sequence>
<feature type="transmembrane region" description="Helical" evidence="1">
    <location>
        <begin position="56"/>
        <end position="74"/>
    </location>
</feature>
<protein>
    <submittedName>
        <fullName evidence="2">Coat protein</fullName>
    </submittedName>
</protein>
<gene>
    <name evidence="2" type="primary">putative coat protein</name>
</gene>
<dbReference type="Pfam" id="PF25666">
    <property type="entry name" value="Partiti_capsid"/>
    <property type="match status" value="1"/>
</dbReference>
<dbReference type="GO" id="GO:0019028">
    <property type="term" value="C:viral capsid"/>
    <property type="evidence" value="ECO:0007669"/>
    <property type="project" value="UniProtKB-KW"/>
</dbReference>
<keyword evidence="1" id="KW-0812">Transmembrane</keyword>
<keyword evidence="2" id="KW-0167">Capsid protein</keyword>
<keyword evidence="1" id="KW-0472">Membrane</keyword>
<keyword evidence="2" id="KW-0946">Virion</keyword>
<name>A0A9C7LLR0_9VIRU</name>
<evidence type="ECO:0000313" key="2">
    <source>
        <dbReference type="EMBL" id="CAI5383835.1"/>
    </source>
</evidence>
<accession>A0A9C7LLR0</accession>
<evidence type="ECO:0000256" key="1">
    <source>
        <dbReference type="SAM" id="Phobius"/>
    </source>
</evidence>
<dbReference type="EMBL" id="OX380358">
    <property type="protein sequence ID" value="CAI5383835.1"/>
    <property type="molecule type" value="Genomic_RNA"/>
</dbReference>
<dbReference type="InterPro" id="IPR058242">
    <property type="entry name" value="Capsid_partitivirus"/>
</dbReference>
<organism evidence="2">
    <name type="scientific">Great lobelia partitivirus</name>
    <dbReference type="NCBI Taxonomy" id="2933144"/>
    <lineage>
        <taxon>Viruses</taxon>
        <taxon>Riboviria</taxon>
        <taxon>Orthornavirae</taxon>
        <taxon>Pisuviricota</taxon>
        <taxon>Duplopiviricetes</taxon>
        <taxon>Durnavirales</taxon>
        <taxon>Partitiviridae</taxon>
    </lineage>
</organism>
<feature type="transmembrane region" description="Helical" evidence="1">
    <location>
        <begin position="86"/>
        <end position="105"/>
    </location>
</feature>